<gene>
    <name evidence="4" type="ORF">GCM10023094_48100</name>
</gene>
<evidence type="ECO:0000256" key="3">
    <source>
        <dbReference type="RuleBase" id="RU000363"/>
    </source>
</evidence>
<dbReference type="PANTHER" id="PTHR45024">
    <property type="entry name" value="DEHYDROGENASES, SHORT CHAIN"/>
    <property type="match status" value="1"/>
</dbReference>
<sequence>MALVTGVSTFGLGLTYAQMLAERGCAVVVNDLGRDWSGNANEPGTDHAVRLITERGGTAVGVTGDVVTESARIVEDAVRSFGRLDIVVNNAGAGGDFDTQVDVHLHGSHRITEAAWPHLVESGDGRILNVASNATWGSPAMPGYGAAKGGILALTRTQAIVGAGSGVRSNAVLPAAWTRSTAGVEAAGFREFMREHFPPEAVGAFALYLLHRDTELSGEAFTVGGGLVSRVVQAETTGALALGHTPESWPALIDQVMDPSAITLSASMWAQLDGFARRMGPDVYAQWTAIGISTTVAAKVGS</sequence>
<protein>
    <submittedName>
        <fullName evidence="4">SDR family oxidoreductase</fullName>
    </submittedName>
</protein>
<dbReference type="Gene3D" id="3.40.50.720">
    <property type="entry name" value="NAD(P)-binding Rossmann-like Domain"/>
    <property type="match status" value="1"/>
</dbReference>
<keyword evidence="5" id="KW-1185">Reference proteome</keyword>
<reference evidence="5" key="1">
    <citation type="journal article" date="2019" name="Int. J. Syst. Evol. Microbiol.">
        <title>The Global Catalogue of Microorganisms (GCM) 10K type strain sequencing project: providing services to taxonomists for standard genome sequencing and annotation.</title>
        <authorList>
            <consortium name="The Broad Institute Genomics Platform"/>
            <consortium name="The Broad Institute Genome Sequencing Center for Infectious Disease"/>
            <person name="Wu L."/>
            <person name="Ma J."/>
        </authorList>
    </citation>
    <scope>NUCLEOTIDE SEQUENCE [LARGE SCALE GENOMIC DNA]</scope>
    <source>
        <strain evidence="5">JCM 32206</strain>
    </source>
</reference>
<proteinExistence type="inferred from homology"/>
<comment type="caution">
    <text evidence="4">The sequence shown here is derived from an EMBL/GenBank/DDBJ whole genome shotgun (WGS) entry which is preliminary data.</text>
</comment>
<name>A0ABP8PL91_9NOCA</name>
<dbReference type="SUPFAM" id="SSF51735">
    <property type="entry name" value="NAD(P)-binding Rossmann-fold domains"/>
    <property type="match status" value="1"/>
</dbReference>
<dbReference type="Pfam" id="PF00106">
    <property type="entry name" value="adh_short"/>
    <property type="match status" value="1"/>
</dbReference>
<dbReference type="PRINTS" id="PR00080">
    <property type="entry name" value="SDRFAMILY"/>
</dbReference>
<keyword evidence="2" id="KW-0560">Oxidoreductase</keyword>
<dbReference type="EMBL" id="BAABFB010000072">
    <property type="protein sequence ID" value="GAA4488361.1"/>
    <property type="molecule type" value="Genomic_DNA"/>
</dbReference>
<accession>A0ABP8PL91</accession>
<evidence type="ECO:0000256" key="2">
    <source>
        <dbReference type="ARBA" id="ARBA00023002"/>
    </source>
</evidence>
<organism evidence="4 5">
    <name type="scientific">Rhodococcus olei</name>
    <dbReference type="NCBI Taxonomy" id="2161675"/>
    <lineage>
        <taxon>Bacteria</taxon>
        <taxon>Bacillati</taxon>
        <taxon>Actinomycetota</taxon>
        <taxon>Actinomycetes</taxon>
        <taxon>Mycobacteriales</taxon>
        <taxon>Nocardiaceae</taxon>
        <taxon>Rhodococcus</taxon>
    </lineage>
</organism>
<dbReference type="InterPro" id="IPR020904">
    <property type="entry name" value="Sc_DH/Rdtase_CS"/>
</dbReference>
<evidence type="ECO:0000313" key="4">
    <source>
        <dbReference type="EMBL" id="GAA4488361.1"/>
    </source>
</evidence>
<dbReference type="PANTHER" id="PTHR45024:SF2">
    <property type="entry name" value="SCP2 DOMAIN-CONTAINING PROTEIN"/>
    <property type="match status" value="1"/>
</dbReference>
<dbReference type="InterPro" id="IPR002347">
    <property type="entry name" value="SDR_fam"/>
</dbReference>
<dbReference type="InterPro" id="IPR036291">
    <property type="entry name" value="NAD(P)-bd_dom_sf"/>
</dbReference>
<dbReference type="Proteomes" id="UP001501183">
    <property type="component" value="Unassembled WGS sequence"/>
</dbReference>
<evidence type="ECO:0000256" key="1">
    <source>
        <dbReference type="ARBA" id="ARBA00006484"/>
    </source>
</evidence>
<dbReference type="PRINTS" id="PR00081">
    <property type="entry name" value="GDHRDH"/>
</dbReference>
<evidence type="ECO:0000313" key="5">
    <source>
        <dbReference type="Proteomes" id="UP001501183"/>
    </source>
</evidence>
<dbReference type="InterPro" id="IPR051687">
    <property type="entry name" value="Peroxisomal_Beta-Oxidation"/>
</dbReference>
<comment type="similarity">
    <text evidence="1 3">Belongs to the short-chain dehydrogenases/reductases (SDR) family.</text>
</comment>
<dbReference type="PROSITE" id="PS00061">
    <property type="entry name" value="ADH_SHORT"/>
    <property type="match status" value="1"/>
</dbReference>